<gene>
    <name evidence="1" type="ORF">MLD38_015847</name>
</gene>
<evidence type="ECO:0000313" key="2">
    <source>
        <dbReference type="Proteomes" id="UP001057402"/>
    </source>
</evidence>
<comment type="caution">
    <text evidence="1">The sequence shown here is derived from an EMBL/GenBank/DDBJ whole genome shotgun (WGS) entry which is preliminary data.</text>
</comment>
<keyword evidence="2" id="KW-1185">Reference proteome</keyword>
<organism evidence="1 2">
    <name type="scientific">Melastoma candidum</name>
    <dbReference type="NCBI Taxonomy" id="119954"/>
    <lineage>
        <taxon>Eukaryota</taxon>
        <taxon>Viridiplantae</taxon>
        <taxon>Streptophyta</taxon>
        <taxon>Embryophyta</taxon>
        <taxon>Tracheophyta</taxon>
        <taxon>Spermatophyta</taxon>
        <taxon>Magnoliopsida</taxon>
        <taxon>eudicotyledons</taxon>
        <taxon>Gunneridae</taxon>
        <taxon>Pentapetalae</taxon>
        <taxon>rosids</taxon>
        <taxon>malvids</taxon>
        <taxon>Myrtales</taxon>
        <taxon>Melastomataceae</taxon>
        <taxon>Melastomatoideae</taxon>
        <taxon>Melastomateae</taxon>
        <taxon>Melastoma</taxon>
    </lineage>
</organism>
<accession>A0ACB9RJD8</accession>
<dbReference type="Proteomes" id="UP001057402">
    <property type="component" value="Chromosome 4"/>
</dbReference>
<reference evidence="2" key="1">
    <citation type="journal article" date="2023" name="Front. Plant Sci.">
        <title>Chromosomal-level genome assembly of Melastoma candidum provides insights into trichome evolution.</title>
        <authorList>
            <person name="Zhong Y."/>
            <person name="Wu W."/>
            <person name="Sun C."/>
            <person name="Zou P."/>
            <person name="Liu Y."/>
            <person name="Dai S."/>
            <person name="Zhou R."/>
        </authorList>
    </citation>
    <scope>NUCLEOTIDE SEQUENCE [LARGE SCALE GENOMIC DNA]</scope>
</reference>
<sequence length="840" mass="94079">MFSCDMDRLLRVLRCLLIVLWLGHRGIVLSQADGSSVSSPRETSPSKLSYKELLEGNYRKILVNDKLNFQYACGFYCSDNRNAYLFAIFIIPTNTDTGTKMSPAVVWSANRNRLVGTSASLNLSADGGLVLQDSDGSVVWSRGKTGNPIRRMNLTDEGNLLLIGESNQIIWQSFDEPTDSLLPGQKLALGKKLIPNFSERNWTENGAFSLAVTRNGLCAQVETSPPQVYFKYAFPKFNESISVEYVSGRLSSGNFTLKLFPASSSSPQYLKLESDGQLRAYNWDSAWKGTNLMKSPLGDCFFPFVCREYDICSNGQCSCLPTPQSGEGCLEVNAVSHPCDDPSSTNEPEELVEVYDVTHFSLEGNITFIPRNDCMEECKNSCSCKVAFFHEEIGRDGIINSSCHLLPQVFSLINMSSIKANLGYKSTAYIKVQSKKLASPGTTTNSSDTGRSNKSSRRSKVRGLSIGALVFLIMLTSLLICITRKRDANEIEENYINQVPGLPTRFTYGYLKAVTDNFSGKLGEGGFGSVYEGTLNDRTRVAVKKLNRFDHVTRSFLAEMESMGSIHHLNLVRLVGFCAERSHRLLVYEYMSNGSLDRWIFPKSEANVLDWRRRQKIILDIARGLNYLHRDCRQKIIHMDIKPQNILLDENFNAKVADFGLSKLIDRDKSHVVTTMRGTPGYLAHEWLSGTITEKVDVYSFGVVTLEIVCGRRVFDQSKDPEEMHLLSLLKKKVQDGCLIDLIDKSCVDILAYEREAVDMLKVAGWCLEGDFSRRPSMSMVINVLEGTMDIPGDLSYNFFYPSLRGEGGGDNEHEYERRMGDRKLKGTSMPLPETLSTPR</sequence>
<dbReference type="EMBL" id="CM042883">
    <property type="protein sequence ID" value="KAI4378356.1"/>
    <property type="molecule type" value="Genomic_DNA"/>
</dbReference>
<evidence type="ECO:0000313" key="1">
    <source>
        <dbReference type="EMBL" id="KAI4378356.1"/>
    </source>
</evidence>
<proteinExistence type="predicted"/>
<protein>
    <submittedName>
        <fullName evidence="1">Uncharacterized protein</fullName>
    </submittedName>
</protein>
<name>A0ACB9RJD8_9MYRT</name>